<reference evidence="11" key="1">
    <citation type="submission" date="2016-10" db="EMBL/GenBank/DDBJ databases">
        <authorList>
            <person name="Varghese N."/>
            <person name="Submissions S."/>
        </authorList>
    </citation>
    <scope>NUCLEOTIDE SEQUENCE [LARGE SCALE GENOMIC DNA]</scope>
    <source>
        <strain evidence="11">DSM 1551</strain>
    </source>
</reference>
<evidence type="ECO:0000256" key="8">
    <source>
        <dbReference type="RuleBase" id="RU366003"/>
    </source>
</evidence>
<proteinExistence type="inferred from homology"/>
<evidence type="ECO:0000256" key="1">
    <source>
        <dbReference type="ARBA" id="ARBA00004970"/>
    </source>
</evidence>
<dbReference type="PANTHER" id="PTHR21039:SF0">
    <property type="entry name" value="HISTIDINOL-PHOSPHATASE"/>
    <property type="match status" value="1"/>
</dbReference>
<evidence type="ECO:0000256" key="6">
    <source>
        <dbReference type="ARBA" id="ARBA00023102"/>
    </source>
</evidence>
<dbReference type="NCBIfam" id="TIGR01856">
    <property type="entry name" value="hisJ_fam"/>
    <property type="match status" value="1"/>
</dbReference>
<comment type="catalytic activity">
    <reaction evidence="7 8">
        <text>L-histidinol phosphate + H2O = L-histidinol + phosphate</text>
        <dbReference type="Rhea" id="RHEA:14465"/>
        <dbReference type="ChEBI" id="CHEBI:15377"/>
        <dbReference type="ChEBI" id="CHEBI:43474"/>
        <dbReference type="ChEBI" id="CHEBI:57699"/>
        <dbReference type="ChEBI" id="CHEBI:57980"/>
        <dbReference type="EC" id="3.1.3.15"/>
    </reaction>
</comment>
<evidence type="ECO:0000256" key="2">
    <source>
        <dbReference type="ARBA" id="ARBA00009152"/>
    </source>
</evidence>
<keyword evidence="11" id="KW-1185">Reference proteome</keyword>
<evidence type="ECO:0000313" key="11">
    <source>
        <dbReference type="Proteomes" id="UP000198558"/>
    </source>
</evidence>
<dbReference type="AlphaFoldDB" id="A0A1I0D4S1"/>
<evidence type="ECO:0000256" key="5">
    <source>
        <dbReference type="ARBA" id="ARBA00022801"/>
    </source>
</evidence>
<dbReference type="GO" id="GO:0005737">
    <property type="term" value="C:cytoplasm"/>
    <property type="evidence" value="ECO:0007669"/>
    <property type="project" value="TreeGrafter"/>
</dbReference>
<dbReference type="EMBL" id="FOIN01000005">
    <property type="protein sequence ID" value="SET27181.1"/>
    <property type="molecule type" value="Genomic_DNA"/>
</dbReference>
<dbReference type="Gene3D" id="3.20.20.140">
    <property type="entry name" value="Metal-dependent hydrolases"/>
    <property type="match status" value="1"/>
</dbReference>
<gene>
    <name evidence="10" type="ORF">SAMN04489758_10512</name>
</gene>
<dbReference type="RefSeq" id="WP_092352558.1">
    <property type="nucleotide sequence ID" value="NZ_FOIN01000005.1"/>
</dbReference>
<evidence type="ECO:0000259" key="9">
    <source>
        <dbReference type="SMART" id="SM00481"/>
    </source>
</evidence>
<evidence type="ECO:0000313" key="10">
    <source>
        <dbReference type="EMBL" id="SET27181.1"/>
    </source>
</evidence>
<dbReference type="Proteomes" id="UP000198558">
    <property type="component" value="Unassembled WGS sequence"/>
</dbReference>
<dbReference type="GeneID" id="78287741"/>
<dbReference type="InterPro" id="IPR004013">
    <property type="entry name" value="PHP_dom"/>
</dbReference>
<organism evidence="10 11">
    <name type="scientific">Thomasclavelia cocleata</name>
    <dbReference type="NCBI Taxonomy" id="69824"/>
    <lineage>
        <taxon>Bacteria</taxon>
        <taxon>Bacillati</taxon>
        <taxon>Bacillota</taxon>
        <taxon>Erysipelotrichia</taxon>
        <taxon>Erysipelotrichales</taxon>
        <taxon>Coprobacillaceae</taxon>
        <taxon>Thomasclavelia</taxon>
    </lineage>
</organism>
<keyword evidence="4 8" id="KW-0028">Amino-acid biosynthesis</keyword>
<name>A0A1I0D4S1_9FIRM</name>
<feature type="domain" description="Polymerase/histidinol phosphatase N-terminal" evidence="9">
    <location>
        <begin position="4"/>
        <end position="84"/>
    </location>
</feature>
<dbReference type="UniPathway" id="UPA00031">
    <property type="reaction ID" value="UER00013"/>
</dbReference>
<sequence length="265" mass="31511">MRKIDYHMHTWFSGDSEADPREHVKQAIALGLDEICFTDHRDFDYPIDSFELDIEKYYQMIMFLKEEFKDHIIIKWGIEIGLDMNYQKEINELINRYPFDFVIGSIHVINHTEFYYGDFFKGLVKEDAHRYFFEETLRCVKNFDCFNVLGHLDYIMRYGPYENKKVDYNKYQDIIDEIFKTLITKEKGIEINTSGYAVNGNCGFPNYQQIKRYYDLGGKIITIGTDSHTSDRVGQYINDVVEHLKKIGFKDVSTFTKRSCDLNER</sequence>
<dbReference type="GO" id="GO:0004401">
    <property type="term" value="F:histidinol-phosphatase activity"/>
    <property type="evidence" value="ECO:0007669"/>
    <property type="project" value="UniProtKB-UniRule"/>
</dbReference>
<dbReference type="PANTHER" id="PTHR21039">
    <property type="entry name" value="HISTIDINOL PHOSPHATASE-RELATED"/>
    <property type="match status" value="1"/>
</dbReference>
<dbReference type="GO" id="GO:0000105">
    <property type="term" value="P:L-histidine biosynthetic process"/>
    <property type="evidence" value="ECO:0007669"/>
    <property type="project" value="UniProtKB-UniRule"/>
</dbReference>
<evidence type="ECO:0000256" key="4">
    <source>
        <dbReference type="ARBA" id="ARBA00022605"/>
    </source>
</evidence>
<dbReference type="Pfam" id="PF02811">
    <property type="entry name" value="PHP"/>
    <property type="match status" value="1"/>
</dbReference>
<keyword evidence="5 8" id="KW-0378">Hydrolase</keyword>
<evidence type="ECO:0000256" key="7">
    <source>
        <dbReference type="ARBA" id="ARBA00049158"/>
    </source>
</evidence>
<dbReference type="SUPFAM" id="SSF89550">
    <property type="entry name" value="PHP domain-like"/>
    <property type="match status" value="1"/>
</dbReference>
<comment type="pathway">
    <text evidence="1 8">Amino-acid biosynthesis; L-histidine biosynthesis; L-histidine from 5-phospho-alpha-D-ribose 1-diphosphate: step 8/9.</text>
</comment>
<accession>A0A1I0D4S1</accession>
<dbReference type="SMART" id="SM00481">
    <property type="entry name" value="POLIIIAc"/>
    <property type="match status" value="1"/>
</dbReference>
<dbReference type="EC" id="3.1.3.15" evidence="3 8"/>
<keyword evidence="6 8" id="KW-0368">Histidine biosynthesis</keyword>
<dbReference type="OrthoDB" id="9775255at2"/>
<evidence type="ECO:0000256" key="3">
    <source>
        <dbReference type="ARBA" id="ARBA00013085"/>
    </source>
</evidence>
<dbReference type="InterPro" id="IPR003141">
    <property type="entry name" value="Pol/His_phosphatase_N"/>
</dbReference>
<dbReference type="InterPro" id="IPR010140">
    <property type="entry name" value="Histidinol_P_phosphatase_HisJ"/>
</dbReference>
<comment type="similarity">
    <text evidence="2 8">Belongs to the PHP hydrolase family. HisK subfamily.</text>
</comment>
<dbReference type="InterPro" id="IPR016195">
    <property type="entry name" value="Pol/histidinol_Pase-like"/>
</dbReference>
<protein>
    <recommendedName>
        <fullName evidence="3 8">Histidinol-phosphatase</fullName>
        <shortName evidence="8">HolPase</shortName>
        <ecNumber evidence="3 8">3.1.3.15</ecNumber>
    </recommendedName>
</protein>